<keyword evidence="4" id="KW-1003">Cell membrane</keyword>
<keyword evidence="3" id="KW-0813">Transport</keyword>
<keyword evidence="7 8" id="KW-0472">Membrane</keyword>
<dbReference type="PANTHER" id="PTHR36838:SF1">
    <property type="entry name" value="SLR1864 PROTEIN"/>
    <property type="match status" value="1"/>
</dbReference>
<evidence type="ECO:0008006" key="11">
    <source>
        <dbReference type="Google" id="ProtNLM"/>
    </source>
</evidence>
<evidence type="ECO:0000313" key="10">
    <source>
        <dbReference type="Proteomes" id="UP000033097"/>
    </source>
</evidence>
<accession>A0A0E3RJF5</accession>
<dbReference type="Pfam" id="PF03547">
    <property type="entry name" value="Mem_trans"/>
    <property type="match status" value="1"/>
</dbReference>
<keyword evidence="5 8" id="KW-0812">Transmembrane</keyword>
<reference evidence="9 10" key="1">
    <citation type="submission" date="2014-07" db="EMBL/GenBank/DDBJ databases">
        <title>Methanogenic archaea and the global carbon cycle.</title>
        <authorList>
            <person name="Henriksen J.R."/>
            <person name="Luke J."/>
            <person name="Reinhart S."/>
            <person name="Benedict M.N."/>
            <person name="Youngblut N.D."/>
            <person name="Metcalf M.E."/>
            <person name="Whitaker R.J."/>
            <person name="Metcalf W.W."/>
        </authorList>
    </citation>
    <scope>NUCLEOTIDE SEQUENCE [LARGE SCALE GENOMIC DNA]</scope>
    <source>
        <strain evidence="9 10">S-6</strain>
    </source>
</reference>
<name>A0A0E3RJF5_METMZ</name>
<dbReference type="GO" id="GO:0005886">
    <property type="term" value="C:plasma membrane"/>
    <property type="evidence" value="ECO:0007669"/>
    <property type="project" value="UniProtKB-SubCell"/>
</dbReference>
<feature type="transmembrane region" description="Helical" evidence="8">
    <location>
        <begin position="180"/>
        <end position="200"/>
    </location>
</feature>
<evidence type="ECO:0000313" key="9">
    <source>
        <dbReference type="EMBL" id="AKB64675.1"/>
    </source>
</evidence>
<gene>
    <name evidence="9" type="ORF">MSMAS_1479</name>
</gene>
<feature type="transmembrane region" description="Helical" evidence="8">
    <location>
        <begin position="54"/>
        <end position="73"/>
    </location>
</feature>
<dbReference type="KEGG" id="mmj:MSMAS_1479"/>
<dbReference type="Gene3D" id="1.20.1530.20">
    <property type="match status" value="1"/>
</dbReference>
<dbReference type="STRING" id="213585.MSMAS_1479"/>
<feature type="transmembrane region" description="Helical" evidence="8">
    <location>
        <begin position="298"/>
        <end position="322"/>
    </location>
</feature>
<dbReference type="PATRIC" id="fig|213585.10.peg.1867"/>
<sequence length="324" mass="35738">MAQHSYRAFKINKKEIYKMLFSIVVHQMILFFSILLVGNVAAKQGVIQENYLPDLAKLVSKIFLPVLIFYMTYAGTTRQMVWENAAMIGLAALFYVVISAVTWIIAKGLRPAGDKAKVFQFAFIFGNTGFVGVPLLIALFPKDGILYLALFSIVDQLLFWTYGVYLATASDKKAKITLKSFVNPNIVAIALALIFIMIGAKLPTVIDDTLQTIKNAVGAMAMIYLGALIFYSDWKTAFKTKDLYFGIVVKMIILPILLGKLLLMTGLPNNMIWSMIILMSLPTMTVVPMIAKLYGHEGAYAAGITAATLAVSIVTIPVVVFFTT</sequence>
<comment type="subcellular location">
    <subcellularLocation>
        <location evidence="1">Cell membrane</location>
        <topology evidence="1">Multi-pass membrane protein</topology>
    </subcellularLocation>
</comment>
<evidence type="ECO:0000256" key="8">
    <source>
        <dbReference type="SAM" id="Phobius"/>
    </source>
</evidence>
<feature type="transmembrane region" description="Helical" evidence="8">
    <location>
        <begin position="20"/>
        <end position="42"/>
    </location>
</feature>
<dbReference type="RefSeq" id="WP_152558041.1">
    <property type="nucleotide sequence ID" value="NZ_CP009512.1"/>
</dbReference>
<dbReference type="Proteomes" id="UP000033097">
    <property type="component" value="Chromosome"/>
</dbReference>
<organism evidence="9 10">
    <name type="scientific">Methanosarcina mazei S-6</name>
    <dbReference type="NCBI Taxonomy" id="213585"/>
    <lineage>
        <taxon>Archaea</taxon>
        <taxon>Methanobacteriati</taxon>
        <taxon>Methanobacteriota</taxon>
        <taxon>Stenosarchaea group</taxon>
        <taxon>Methanomicrobia</taxon>
        <taxon>Methanosarcinales</taxon>
        <taxon>Methanosarcinaceae</taxon>
        <taxon>Methanosarcina</taxon>
    </lineage>
</organism>
<feature type="transmembrane region" description="Helical" evidence="8">
    <location>
        <begin position="243"/>
        <end position="265"/>
    </location>
</feature>
<dbReference type="PANTHER" id="PTHR36838">
    <property type="entry name" value="AUXIN EFFLUX CARRIER FAMILY PROTEIN"/>
    <property type="match status" value="1"/>
</dbReference>
<dbReference type="InterPro" id="IPR038770">
    <property type="entry name" value="Na+/solute_symporter_sf"/>
</dbReference>
<dbReference type="HOGENOM" id="CLU_056175_1_1_2"/>
<protein>
    <recommendedName>
        <fullName evidence="11">Malate permease</fullName>
    </recommendedName>
</protein>
<feature type="transmembrane region" description="Helical" evidence="8">
    <location>
        <begin position="271"/>
        <end position="291"/>
    </location>
</feature>
<feature type="transmembrane region" description="Helical" evidence="8">
    <location>
        <begin position="118"/>
        <end position="139"/>
    </location>
</feature>
<keyword evidence="6 8" id="KW-1133">Transmembrane helix</keyword>
<evidence type="ECO:0000256" key="7">
    <source>
        <dbReference type="ARBA" id="ARBA00023136"/>
    </source>
</evidence>
<proteinExistence type="inferred from homology"/>
<dbReference type="AlphaFoldDB" id="A0A0E3RJF5"/>
<evidence type="ECO:0000256" key="6">
    <source>
        <dbReference type="ARBA" id="ARBA00022989"/>
    </source>
</evidence>
<feature type="transmembrane region" description="Helical" evidence="8">
    <location>
        <begin position="212"/>
        <end position="231"/>
    </location>
</feature>
<dbReference type="InterPro" id="IPR004776">
    <property type="entry name" value="Mem_transp_PIN-like"/>
</dbReference>
<evidence type="ECO:0000256" key="5">
    <source>
        <dbReference type="ARBA" id="ARBA00022692"/>
    </source>
</evidence>
<feature type="transmembrane region" description="Helical" evidence="8">
    <location>
        <begin position="145"/>
        <end position="168"/>
    </location>
</feature>
<evidence type="ECO:0000256" key="1">
    <source>
        <dbReference type="ARBA" id="ARBA00004651"/>
    </source>
</evidence>
<dbReference type="GO" id="GO:0055085">
    <property type="term" value="P:transmembrane transport"/>
    <property type="evidence" value="ECO:0007669"/>
    <property type="project" value="InterPro"/>
</dbReference>
<dbReference type="GeneID" id="24878024"/>
<dbReference type="EMBL" id="CP009512">
    <property type="protein sequence ID" value="AKB64675.1"/>
    <property type="molecule type" value="Genomic_DNA"/>
</dbReference>
<feature type="transmembrane region" description="Helical" evidence="8">
    <location>
        <begin position="85"/>
        <end position="106"/>
    </location>
</feature>
<comment type="similarity">
    <text evidence="2">Belongs to the auxin efflux carrier (TC 2.A.69) family.</text>
</comment>
<evidence type="ECO:0000256" key="3">
    <source>
        <dbReference type="ARBA" id="ARBA00022448"/>
    </source>
</evidence>
<evidence type="ECO:0000256" key="4">
    <source>
        <dbReference type="ARBA" id="ARBA00022475"/>
    </source>
</evidence>
<evidence type="ECO:0000256" key="2">
    <source>
        <dbReference type="ARBA" id="ARBA00010145"/>
    </source>
</evidence>